<proteinExistence type="predicted"/>
<sequence>MIQLAIATLAVLQKCNLNVEDYHFSNAEKMTVKFRLFVLIFWSLFLAIKSNDLLAEKAAFMEAGMDISADPCEDFWTFATGKIDKKKLADQHLLEADAVLAASNRSKVRFW</sequence>
<accession>A0A1I7SNN8</accession>
<name>A0A1I7SNN8_BURXY</name>
<dbReference type="PROSITE" id="PS51885">
    <property type="entry name" value="NEPRILYSIN"/>
    <property type="match status" value="1"/>
</dbReference>
<organism evidence="1 2">
    <name type="scientific">Bursaphelenchus xylophilus</name>
    <name type="common">Pinewood nematode worm</name>
    <name type="synonym">Aphelenchoides xylophilus</name>
    <dbReference type="NCBI Taxonomy" id="6326"/>
    <lineage>
        <taxon>Eukaryota</taxon>
        <taxon>Metazoa</taxon>
        <taxon>Ecdysozoa</taxon>
        <taxon>Nematoda</taxon>
        <taxon>Chromadorea</taxon>
        <taxon>Rhabditida</taxon>
        <taxon>Tylenchina</taxon>
        <taxon>Tylenchomorpha</taxon>
        <taxon>Aphelenchoidea</taxon>
        <taxon>Aphelenchoididae</taxon>
        <taxon>Bursaphelenchus</taxon>
    </lineage>
</organism>
<dbReference type="GO" id="GO:0004222">
    <property type="term" value="F:metalloendopeptidase activity"/>
    <property type="evidence" value="ECO:0007669"/>
    <property type="project" value="InterPro"/>
</dbReference>
<dbReference type="WBParaSite" id="BXY_1467800.1">
    <property type="protein sequence ID" value="BXY_1467800.1"/>
    <property type="gene ID" value="BXY_1467800"/>
</dbReference>
<dbReference type="InterPro" id="IPR000718">
    <property type="entry name" value="Peptidase_M13"/>
</dbReference>
<protein>
    <submittedName>
        <fullName evidence="2">Uncharacterized protein</fullName>
    </submittedName>
</protein>
<evidence type="ECO:0000313" key="2">
    <source>
        <dbReference type="WBParaSite" id="BXY_1467800.1"/>
    </source>
</evidence>
<dbReference type="Proteomes" id="UP000095284">
    <property type="component" value="Unplaced"/>
</dbReference>
<evidence type="ECO:0000313" key="1">
    <source>
        <dbReference type="Proteomes" id="UP000095284"/>
    </source>
</evidence>
<reference evidence="2" key="1">
    <citation type="submission" date="2016-11" db="UniProtKB">
        <authorList>
            <consortium name="WormBaseParasite"/>
        </authorList>
    </citation>
    <scope>IDENTIFICATION</scope>
</reference>
<dbReference type="AlphaFoldDB" id="A0A1I7SNN8"/>
<dbReference type="GO" id="GO:0006508">
    <property type="term" value="P:proteolysis"/>
    <property type="evidence" value="ECO:0007669"/>
    <property type="project" value="InterPro"/>
</dbReference>